<keyword evidence="1" id="KW-1133">Transmembrane helix</keyword>
<proteinExistence type="predicted"/>
<gene>
    <name evidence="2" type="ORF">BWD14_10030</name>
</gene>
<dbReference type="EMBL" id="MTSU01000007">
    <property type="protein sequence ID" value="ONF93133.1"/>
    <property type="molecule type" value="Genomic_DNA"/>
</dbReference>
<keyword evidence="1" id="KW-0812">Transmembrane</keyword>
<keyword evidence="1" id="KW-0472">Membrane</keyword>
<sequence>MGLAFLTFNRHTRPDESTALRLQTISNLYGISIELPFRKEFEHITEETKRRIDRSEIVFCFSSILPSDEVLSEIRYALENNKTVIHIFNSDVQTPVFGHTNLFSSSVDFSQEPCSNILNQISRFLILKFGRDYKRLNVLNAIFSILLGMLSLSYFEDEVHE</sequence>
<accession>A0AB73LMN0</accession>
<evidence type="ECO:0000313" key="3">
    <source>
        <dbReference type="Proteomes" id="UP000189337"/>
    </source>
</evidence>
<organism evidence="2 3">
    <name type="scientific">Leptospira santarosai</name>
    <dbReference type="NCBI Taxonomy" id="28183"/>
    <lineage>
        <taxon>Bacteria</taxon>
        <taxon>Pseudomonadati</taxon>
        <taxon>Spirochaetota</taxon>
        <taxon>Spirochaetia</taxon>
        <taxon>Leptospirales</taxon>
        <taxon>Leptospiraceae</taxon>
        <taxon>Leptospira</taxon>
    </lineage>
</organism>
<evidence type="ECO:0000313" key="2">
    <source>
        <dbReference type="EMBL" id="ONF93133.1"/>
    </source>
</evidence>
<feature type="transmembrane region" description="Helical" evidence="1">
    <location>
        <begin position="136"/>
        <end position="155"/>
    </location>
</feature>
<evidence type="ECO:0000256" key="1">
    <source>
        <dbReference type="SAM" id="Phobius"/>
    </source>
</evidence>
<protein>
    <submittedName>
        <fullName evidence="2">Uncharacterized protein</fullName>
    </submittedName>
</protein>
<reference evidence="2 3" key="1">
    <citation type="submission" date="2017-01" db="EMBL/GenBank/DDBJ databases">
        <title>Comparative genomic analysis of Brazilian Leptospira santarosai.</title>
        <authorList>
            <person name="Moreno L.Z."/>
            <person name="Miraglia F."/>
            <person name="Kremer F.S."/>
            <person name="Eslabao M.R."/>
            <person name="Lilenbaum W."/>
            <person name="Dellagostin O.A."/>
            <person name="Moreno A.M."/>
        </authorList>
    </citation>
    <scope>NUCLEOTIDE SEQUENCE [LARGE SCALE GENOMIC DNA]</scope>
    <source>
        <strain evidence="2 3">M52/8-19</strain>
    </source>
</reference>
<comment type="caution">
    <text evidence="2">The sequence shown here is derived from an EMBL/GenBank/DDBJ whole genome shotgun (WGS) entry which is preliminary data.</text>
</comment>
<dbReference type="AlphaFoldDB" id="A0AB73LMN0"/>
<name>A0AB73LMN0_9LEPT</name>
<dbReference type="Proteomes" id="UP000189337">
    <property type="component" value="Unassembled WGS sequence"/>
</dbReference>